<dbReference type="Proteomes" id="UP001164539">
    <property type="component" value="Chromosome 6"/>
</dbReference>
<gene>
    <name evidence="1" type="ORF">OWV82_010974</name>
</gene>
<evidence type="ECO:0000313" key="2">
    <source>
        <dbReference type="Proteomes" id="UP001164539"/>
    </source>
</evidence>
<proteinExistence type="predicted"/>
<comment type="caution">
    <text evidence="1">The sequence shown here is derived from an EMBL/GenBank/DDBJ whole genome shotgun (WGS) entry which is preliminary data.</text>
</comment>
<keyword evidence="2" id="KW-1185">Reference proteome</keyword>
<sequence length="268" mass="30416">MAMFLRFLFFLFSFATASAVLCPRCEHEGKVSYFSKDSALSSGACAYGSLALDFNHGYVAAAASAIYTDGALCGGCYRMRCKNKTLCRSQGTTVIVTDQISNGNKTDFVLSRKAYMALAKKGMGKQLLRRGAVDIEYKRYPCDFFNNKNLSLRVQESRRNPDYVALEVLYQGGQTEIKIFWVARYDSTNLIPLRRNHSAVWDIYNIPDWPLRLQFEVLQESFSWHILAENFIPVDGWKPGRIYDTGVQTTEYIGWESCSVPKCPEDGW</sequence>
<dbReference type="EMBL" id="CM051399">
    <property type="protein sequence ID" value="KAJ4715884.1"/>
    <property type="molecule type" value="Genomic_DNA"/>
</dbReference>
<evidence type="ECO:0000313" key="1">
    <source>
        <dbReference type="EMBL" id="KAJ4715884.1"/>
    </source>
</evidence>
<reference evidence="1 2" key="1">
    <citation type="journal article" date="2023" name="Science">
        <title>Complex scaffold remodeling in plant triterpene biosynthesis.</title>
        <authorList>
            <person name="De La Pena R."/>
            <person name="Hodgson H."/>
            <person name="Liu J.C."/>
            <person name="Stephenson M.J."/>
            <person name="Martin A.C."/>
            <person name="Owen C."/>
            <person name="Harkess A."/>
            <person name="Leebens-Mack J."/>
            <person name="Jimenez L.E."/>
            <person name="Osbourn A."/>
            <person name="Sattely E.S."/>
        </authorList>
    </citation>
    <scope>NUCLEOTIDE SEQUENCE [LARGE SCALE GENOMIC DNA]</scope>
    <source>
        <strain evidence="2">cv. JPN11</strain>
        <tissue evidence="1">Leaf</tissue>
    </source>
</reference>
<organism evidence="1 2">
    <name type="scientific">Melia azedarach</name>
    <name type="common">Chinaberry tree</name>
    <dbReference type="NCBI Taxonomy" id="155640"/>
    <lineage>
        <taxon>Eukaryota</taxon>
        <taxon>Viridiplantae</taxon>
        <taxon>Streptophyta</taxon>
        <taxon>Embryophyta</taxon>
        <taxon>Tracheophyta</taxon>
        <taxon>Spermatophyta</taxon>
        <taxon>Magnoliopsida</taxon>
        <taxon>eudicotyledons</taxon>
        <taxon>Gunneridae</taxon>
        <taxon>Pentapetalae</taxon>
        <taxon>rosids</taxon>
        <taxon>malvids</taxon>
        <taxon>Sapindales</taxon>
        <taxon>Meliaceae</taxon>
        <taxon>Melia</taxon>
    </lineage>
</organism>
<name>A0ACC1XWX0_MELAZ</name>
<accession>A0ACC1XWX0</accession>
<protein>
    <submittedName>
        <fullName evidence="1">Expansin-like</fullName>
    </submittedName>
</protein>